<reference evidence="2" key="2">
    <citation type="submission" date="2020-05" db="EMBL/GenBank/DDBJ databases">
        <authorList>
            <person name="Kim H.-S."/>
            <person name="Proctor R.H."/>
            <person name="Brown D.W."/>
        </authorList>
    </citation>
    <scope>NUCLEOTIDE SEQUENCE</scope>
    <source>
        <strain evidence="2">NRRL 45417</strain>
    </source>
</reference>
<name>A0A8H4ST36_9HYPO</name>
<sequence>MSSIVDAAITKSEALKAHFMQWTIDTSEIKSPEVEYTQKRQVLLKKFDNELRQLLRHSTDATEYASEYERRSDAMLQHAGELKELEIQFKKSVTLLEQQFGERLEAAHRRLACGLFHALGDTLGDHSVSAVLHQCLQPQRLIADAGGAEECSVVVGTRNNTDAIPDMTMDLDKDQNQGSCQFAGSPEPQEQIIAQVPSSAEVIASVLSETQERHQSSAHQAPCDREPEVGAQSSPVTERTETTRPQITRAPDDPAPTQDASQSSESTTYLADNSNSAAMPIPVTGLHHNGGTTHRDTEKTLNGADQSANSIQVAQNQNNESPSQQPSDSLVVQRRAPLKRALEEASDQQQKRKKMPINSPDSSEERVIEFDQVFQDGEAQTKYIIVQHPPETGHWYILECKQHDKHFHKDPIRGASRHLTGQDHGLNGEHSFVVKMLGTRVLHCNDVLAAMNNRIARESFPQVAKETTQWMVHGRPMLPKDYRAQGCEVIPVAGEIYAAKFPKDRHPYPVLVLPWTAFDHFPWMKQLLRDTPSCYVFDKKVDKYPRGWAKGYEDGGHMLKNRVYPVVFFDKDNFPDQCDLGWVPLINFKVYHPGDTSVVYSMIVSRYLRNKDPRLAVDYRYSTDNSIVIPDSDDGEDTSTRNRTVQVQGNMCRNQSRNESGLRIKMQLGSLIDHRGSNTSISQKDTAESSRSQFHTQEPRTTSGTTARVEYPFISGGSEGAGIAVPRTLTSKAASTTKDPTVNVVELGEIHVESAYNTPVPQNVDAHSRNSLRPLQEEDLEGVAAETRAAMLALGPDIGSQVRWCDESVQKA</sequence>
<feature type="region of interest" description="Disordered" evidence="1">
    <location>
        <begin position="673"/>
        <end position="706"/>
    </location>
</feature>
<feature type="compositionally biased region" description="Polar residues" evidence="1">
    <location>
        <begin position="677"/>
        <end position="706"/>
    </location>
</feature>
<accession>A0A8H4ST36</accession>
<reference evidence="2" key="1">
    <citation type="journal article" date="2020" name="BMC Genomics">
        <title>Correction to: Identification and distribution of gene clusters required for synthesis of sphingolipid metabolism inhibitors in diverse species of the filamentous fungus Fusarium.</title>
        <authorList>
            <person name="Kim H.S."/>
            <person name="Lohmar J.M."/>
            <person name="Busman M."/>
            <person name="Brown D.W."/>
            <person name="Naumann T.A."/>
            <person name="Divon H.H."/>
            <person name="Lysoe E."/>
            <person name="Uhlig S."/>
            <person name="Proctor R.H."/>
        </authorList>
    </citation>
    <scope>NUCLEOTIDE SEQUENCE</scope>
    <source>
        <strain evidence="2">NRRL 45417</strain>
    </source>
</reference>
<feature type="compositionally biased region" description="Polar residues" evidence="1">
    <location>
        <begin position="258"/>
        <end position="277"/>
    </location>
</feature>
<comment type="caution">
    <text evidence="2">The sequence shown here is derived from an EMBL/GenBank/DDBJ whole genome shotgun (WGS) entry which is preliminary data.</text>
</comment>
<proteinExistence type="predicted"/>
<dbReference type="OrthoDB" id="4835412at2759"/>
<keyword evidence="3" id="KW-1185">Reference proteome</keyword>
<dbReference type="EMBL" id="JABFAI010000388">
    <property type="protein sequence ID" value="KAF4944999.1"/>
    <property type="molecule type" value="Genomic_DNA"/>
</dbReference>
<protein>
    <submittedName>
        <fullName evidence="2">Uncharacterized protein</fullName>
    </submittedName>
</protein>
<evidence type="ECO:0000313" key="2">
    <source>
        <dbReference type="EMBL" id="KAF4944999.1"/>
    </source>
</evidence>
<dbReference type="AlphaFoldDB" id="A0A8H4ST36"/>
<gene>
    <name evidence="2" type="ORF">FGADI_12258</name>
</gene>
<feature type="region of interest" description="Disordered" evidence="1">
    <location>
        <begin position="341"/>
        <end position="365"/>
    </location>
</feature>
<feature type="region of interest" description="Disordered" evidence="1">
    <location>
        <begin position="209"/>
        <end position="300"/>
    </location>
</feature>
<evidence type="ECO:0000256" key="1">
    <source>
        <dbReference type="SAM" id="MobiDB-lite"/>
    </source>
</evidence>
<dbReference type="Proteomes" id="UP000604273">
    <property type="component" value="Unassembled WGS sequence"/>
</dbReference>
<evidence type="ECO:0000313" key="3">
    <source>
        <dbReference type="Proteomes" id="UP000604273"/>
    </source>
</evidence>
<organism evidence="2 3">
    <name type="scientific">Fusarium gaditjirri</name>
    <dbReference type="NCBI Taxonomy" id="282569"/>
    <lineage>
        <taxon>Eukaryota</taxon>
        <taxon>Fungi</taxon>
        <taxon>Dikarya</taxon>
        <taxon>Ascomycota</taxon>
        <taxon>Pezizomycotina</taxon>
        <taxon>Sordariomycetes</taxon>
        <taxon>Hypocreomycetidae</taxon>
        <taxon>Hypocreales</taxon>
        <taxon>Nectriaceae</taxon>
        <taxon>Fusarium</taxon>
        <taxon>Fusarium nisikadoi species complex</taxon>
    </lineage>
</organism>